<keyword evidence="1" id="KW-1185">Reference proteome</keyword>
<evidence type="ECO:0000313" key="1">
    <source>
        <dbReference type="Proteomes" id="UP000035642"/>
    </source>
</evidence>
<dbReference type="AlphaFoldDB" id="A0A0K0CWP7"/>
<organism evidence="1 2">
    <name type="scientific">Angiostrongylus cantonensis</name>
    <name type="common">Rat lungworm</name>
    <dbReference type="NCBI Taxonomy" id="6313"/>
    <lineage>
        <taxon>Eukaryota</taxon>
        <taxon>Metazoa</taxon>
        <taxon>Ecdysozoa</taxon>
        <taxon>Nematoda</taxon>
        <taxon>Chromadorea</taxon>
        <taxon>Rhabditida</taxon>
        <taxon>Rhabditina</taxon>
        <taxon>Rhabditomorpha</taxon>
        <taxon>Strongyloidea</taxon>
        <taxon>Metastrongylidae</taxon>
        <taxon>Angiostrongylus</taxon>
    </lineage>
</organism>
<proteinExistence type="predicted"/>
<accession>A0A0K0CWP7</accession>
<protein>
    <submittedName>
        <fullName evidence="2">Uncharacterized protein</fullName>
    </submittedName>
</protein>
<dbReference type="WBParaSite" id="ACAC_0000189201-mRNA-1">
    <property type="protein sequence ID" value="ACAC_0000189201-mRNA-1"/>
    <property type="gene ID" value="ACAC_0000189201"/>
</dbReference>
<reference evidence="2" key="2">
    <citation type="submission" date="2017-02" db="UniProtKB">
        <authorList>
            <consortium name="WormBaseParasite"/>
        </authorList>
    </citation>
    <scope>IDENTIFICATION</scope>
</reference>
<reference evidence="1" key="1">
    <citation type="submission" date="2012-09" db="EMBL/GenBank/DDBJ databases">
        <authorList>
            <person name="Martin A.A."/>
        </authorList>
    </citation>
    <scope>NUCLEOTIDE SEQUENCE</scope>
</reference>
<dbReference type="Proteomes" id="UP000035642">
    <property type="component" value="Unassembled WGS sequence"/>
</dbReference>
<sequence>MMLCRGQRPKLAPLGSSYAQLLFFAIRIDRSRSRRTGLSGRMSAAQHLSGCKRRREATLQMGVAQKTAGHAPYCGDTTPEPPEYVDEYVECVGIRPVIGQGMWQTLEISRRNMFFQITTEV</sequence>
<evidence type="ECO:0000313" key="2">
    <source>
        <dbReference type="WBParaSite" id="ACAC_0000189201-mRNA-1"/>
    </source>
</evidence>
<name>A0A0K0CWP7_ANGCA</name>